<feature type="domain" description="Histidine kinase/HSP90-like ATPase" evidence="11">
    <location>
        <begin position="296"/>
        <end position="382"/>
    </location>
</feature>
<dbReference type="EMBL" id="PYAA01000008">
    <property type="protein sequence ID" value="RAO04320.1"/>
    <property type="molecule type" value="Genomic_DNA"/>
</dbReference>
<keyword evidence="10" id="KW-0472">Membrane</keyword>
<dbReference type="InterPro" id="IPR003594">
    <property type="entry name" value="HATPase_dom"/>
</dbReference>
<dbReference type="InterPro" id="IPR011712">
    <property type="entry name" value="Sig_transdc_His_kin_sub3_dim/P"/>
</dbReference>
<dbReference type="InterPro" id="IPR050482">
    <property type="entry name" value="Sensor_HK_TwoCompSys"/>
</dbReference>
<evidence type="ECO:0000256" key="6">
    <source>
        <dbReference type="ARBA" id="ARBA00022777"/>
    </source>
</evidence>
<comment type="catalytic activity">
    <reaction evidence="1">
        <text>ATP + protein L-histidine = ADP + protein N-phospho-L-histidine.</text>
        <dbReference type="EC" id="2.7.13.3"/>
    </reaction>
</comment>
<dbReference type="GO" id="GO:0000155">
    <property type="term" value="F:phosphorelay sensor kinase activity"/>
    <property type="evidence" value="ECO:0007669"/>
    <property type="project" value="InterPro"/>
</dbReference>
<keyword evidence="3" id="KW-0597">Phosphoprotein</keyword>
<dbReference type="Pfam" id="PF02518">
    <property type="entry name" value="HATPase_c"/>
    <property type="match status" value="1"/>
</dbReference>
<dbReference type="GO" id="GO:0005524">
    <property type="term" value="F:ATP binding"/>
    <property type="evidence" value="ECO:0007669"/>
    <property type="project" value="UniProtKB-KW"/>
</dbReference>
<dbReference type="EC" id="2.7.13.3" evidence="2"/>
<feature type="domain" description="DUF7134" evidence="13">
    <location>
        <begin position="11"/>
        <end position="166"/>
    </location>
</feature>
<name>A0A328N9K8_9ACTN</name>
<keyword evidence="4" id="KW-0808">Transferase</keyword>
<evidence type="ECO:0000256" key="10">
    <source>
        <dbReference type="SAM" id="Phobius"/>
    </source>
</evidence>
<dbReference type="AlphaFoldDB" id="A0A328N9K8"/>
<protein>
    <recommendedName>
        <fullName evidence="2">histidine kinase</fullName>
        <ecNumber evidence="2">2.7.13.3</ecNumber>
    </recommendedName>
</protein>
<evidence type="ECO:0000259" key="13">
    <source>
        <dbReference type="Pfam" id="PF23539"/>
    </source>
</evidence>
<evidence type="ECO:0000256" key="9">
    <source>
        <dbReference type="SAM" id="MobiDB-lite"/>
    </source>
</evidence>
<evidence type="ECO:0000256" key="1">
    <source>
        <dbReference type="ARBA" id="ARBA00000085"/>
    </source>
</evidence>
<gene>
    <name evidence="14" type="ORF">LAH08_01668</name>
</gene>
<keyword evidence="10" id="KW-1133">Transmembrane helix</keyword>
<evidence type="ECO:0000259" key="11">
    <source>
        <dbReference type="Pfam" id="PF02518"/>
    </source>
</evidence>
<feature type="domain" description="Signal transduction histidine kinase subgroup 3 dimerisation and phosphoacceptor" evidence="12">
    <location>
        <begin position="184"/>
        <end position="248"/>
    </location>
</feature>
<keyword evidence="5" id="KW-0547">Nucleotide-binding</keyword>
<keyword evidence="10" id="KW-0812">Transmembrane</keyword>
<evidence type="ECO:0000313" key="14">
    <source>
        <dbReference type="EMBL" id="RAO04320.1"/>
    </source>
</evidence>
<dbReference type="PANTHER" id="PTHR24421">
    <property type="entry name" value="NITRATE/NITRITE SENSOR PROTEIN NARX-RELATED"/>
    <property type="match status" value="1"/>
</dbReference>
<comment type="caution">
    <text evidence="14">The sequence shown here is derived from an EMBL/GenBank/DDBJ whole genome shotgun (WGS) entry which is preliminary data.</text>
</comment>
<evidence type="ECO:0000256" key="2">
    <source>
        <dbReference type="ARBA" id="ARBA00012438"/>
    </source>
</evidence>
<dbReference type="Pfam" id="PF23539">
    <property type="entry name" value="DUF7134"/>
    <property type="match status" value="1"/>
</dbReference>
<dbReference type="RefSeq" id="WP_112583171.1">
    <property type="nucleotide sequence ID" value="NZ_PYAA01000008.1"/>
</dbReference>
<evidence type="ECO:0000313" key="15">
    <source>
        <dbReference type="Proteomes" id="UP000248966"/>
    </source>
</evidence>
<organism evidence="14 15">
    <name type="scientific">Micromonospora noduli</name>
    <dbReference type="NCBI Taxonomy" id="709876"/>
    <lineage>
        <taxon>Bacteria</taxon>
        <taxon>Bacillati</taxon>
        <taxon>Actinomycetota</taxon>
        <taxon>Actinomycetes</taxon>
        <taxon>Micromonosporales</taxon>
        <taxon>Micromonosporaceae</taxon>
        <taxon>Micromonospora</taxon>
    </lineage>
</organism>
<feature type="transmembrane region" description="Helical" evidence="10">
    <location>
        <begin position="91"/>
        <end position="109"/>
    </location>
</feature>
<dbReference type="GO" id="GO:0016020">
    <property type="term" value="C:membrane"/>
    <property type="evidence" value="ECO:0007669"/>
    <property type="project" value="InterPro"/>
</dbReference>
<dbReference type="Gene3D" id="3.30.565.10">
    <property type="entry name" value="Histidine kinase-like ATPase, C-terminal domain"/>
    <property type="match status" value="1"/>
</dbReference>
<evidence type="ECO:0000256" key="8">
    <source>
        <dbReference type="ARBA" id="ARBA00023012"/>
    </source>
</evidence>
<evidence type="ECO:0000256" key="3">
    <source>
        <dbReference type="ARBA" id="ARBA00022553"/>
    </source>
</evidence>
<evidence type="ECO:0000256" key="7">
    <source>
        <dbReference type="ARBA" id="ARBA00022840"/>
    </source>
</evidence>
<evidence type="ECO:0000256" key="5">
    <source>
        <dbReference type="ARBA" id="ARBA00022741"/>
    </source>
</evidence>
<reference evidence="14 15" key="1">
    <citation type="submission" date="2018-03" db="EMBL/GenBank/DDBJ databases">
        <title>Defining the species Micromonospora saelicesensis and Micromonospora noduli under the framework of genomics.</title>
        <authorList>
            <person name="Riesco R."/>
            <person name="Trujillo M.E."/>
        </authorList>
    </citation>
    <scope>NUCLEOTIDE SEQUENCE [LARGE SCALE GENOMIC DNA]</scope>
    <source>
        <strain evidence="14 15">LAH08</strain>
    </source>
</reference>
<dbReference type="PANTHER" id="PTHR24421:SF10">
    <property type="entry name" value="NITRATE_NITRITE SENSOR PROTEIN NARQ"/>
    <property type="match status" value="1"/>
</dbReference>
<dbReference type="GO" id="GO:0046983">
    <property type="term" value="F:protein dimerization activity"/>
    <property type="evidence" value="ECO:0007669"/>
    <property type="project" value="InterPro"/>
</dbReference>
<dbReference type="Pfam" id="PF07730">
    <property type="entry name" value="HisKA_3"/>
    <property type="match status" value="1"/>
</dbReference>
<feature type="region of interest" description="Disordered" evidence="9">
    <location>
        <begin position="317"/>
        <end position="350"/>
    </location>
</feature>
<dbReference type="CDD" id="cd16917">
    <property type="entry name" value="HATPase_UhpB-NarQ-NarX-like"/>
    <property type="match status" value="1"/>
</dbReference>
<feature type="transmembrane region" description="Helical" evidence="10">
    <location>
        <begin position="116"/>
        <end position="136"/>
    </location>
</feature>
<keyword evidence="7" id="KW-0067">ATP-binding</keyword>
<dbReference type="Proteomes" id="UP000248966">
    <property type="component" value="Unassembled WGS sequence"/>
</dbReference>
<dbReference type="Gene3D" id="1.20.5.1930">
    <property type="match status" value="1"/>
</dbReference>
<feature type="transmembrane region" description="Helical" evidence="10">
    <location>
        <begin position="142"/>
        <end position="162"/>
    </location>
</feature>
<accession>A0A328N9K8</accession>
<evidence type="ECO:0000256" key="4">
    <source>
        <dbReference type="ARBA" id="ARBA00022679"/>
    </source>
</evidence>
<evidence type="ECO:0000259" key="12">
    <source>
        <dbReference type="Pfam" id="PF07730"/>
    </source>
</evidence>
<sequence length="386" mass="41189">MIKLRRLPDLWRQWPITVRDLPIALALALATVVPALERQGTQLGDLPDRPYDALTIGVVALECLPLAVRRRWPAVCLALVSLGFAIDQLRGYHTIAGTGLAIALISAGTHLERRRWTVAGLATAAYVPLAISLDRLGSGEGVAGFTTFYLLLALAWGIGAWLRQNRATEAERRRHAEEATRTAERTRIARELHDVVTHHVTAMVVQAEAARYLTGAPDKLDQTLTAITGTGRRAVGDLRQLLDLLNPDHNSTGDPRTPSVGDLDALVEHSRQAGQPVDFVREGTPAASTGSAEVVAYRVVQEALTNALKYAHGSRTRVRVHHGKGETTVEISTDGSGSHSASPGGSGRGLAGLRERVTVLGGDFSAGARASGGFLVRARIPAGNPS</sequence>
<proteinExistence type="predicted"/>
<dbReference type="InterPro" id="IPR055558">
    <property type="entry name" value="DUF7134"/>
</dbReference>
<keyword evidence="6 14" id="KW-0418">Kinase</keyword>
<keyword evidence="8" id="KW-0902">Two-component regulatory system</keyword>
<dbReference type="SUPFAM" id="SSF55874">
    <property type="entry name" value="ATPase domain of HSP90 chaperone/DNA topoisomerase II/histidine kinase"/>
    <property type="match status" value="1"/>
</dbReference>
<dbReference type="InterPro" id="IPR036890">
    <property type="entry name" value="HATPase_C_sf"/>
</dbReference>